<dbReference type="RefSeq" id="WP_042205224.1">
    <property type="nucleotide sequence ID" value="NZ_CP009288.1"/>
</dbReference>
<feature type="transmembrane region" description="Helical" evidence="7">
    <location>
        <begin position="34"/>
        <end position="54"/>
    </location>
</feature>
<evidence type="ECO:0000256" key="4">
    <source>
        <dbReference type="ARBA" id="ARBA00022692"/>
    </source>
</evidence>
<evidence type="ECO:0000256" key="1">
    <source>
        <dbReference type="ARBA" id="ARBA00004651"/>
    </source>
</evidence>
<evidence type="ECO:0000259" key="8">
    <source>
        <dbReference type="PROSITE" id="PS50850"/>
    </source>
</evidence>
<dbReference type="AlphaFoldDB" id="A0A089HH74"/>
<dbReference type="STRING" id="44251.PDUR_04340"/>
<dbReference type="Proteomes" id="UP000029409">
    <property type="component" value="Chromosome"/>
</dbReference>
<evidence type="ECO:0000256" key="5">
    <source>
        <dbReference type="ARBA" id="ARBA00022989"/>
    </source>
</evidence>
<keyword evidence="10" id="KW-1185">Reference proteome</keyword>
<evidence type="ECO:0000313" key="10">
    <source>
        <dbReference type="Proteomes" id="UP000029409"/>
    </source>
</evidence>
<feature type="transmembrane region" description="Helical" evidence="7">
    <location>
        <begin position="66"/>
        <end position="84"/>
    </location>
</feature>
<keyword evidence="6 7" id="KW-0472">Membrane</keyword>
<dbReference type="GO" id="GO:0005886">
    <property type="term" value="C:plasma membrane"/>
    <property type="evidence" value="ECO:0007669"/>
    <property type="project" value="UniProtKB-SubCell"/>
</dbReference>
<feature type="transmembrane region" description="Helical" evidence="7">
    <location>
        <begin position="157"/>
        <end position="176"/>
    </location>
</feature>
<dbReference type="InterPro" id="IPR036259">
    <property type="entry name" value="MFS_trans_sf"/>
</dbReference>
<dbReference type="Pfam" id="PF07690">
    <property type="entry name" value="MFS_1"/>
    <property type="match status" value="1"/>
</dbReference>
<feature type="transmembrane region" description="Helical" evidence="7">
    <location>
        <begin position="266"/>
        <end position="284"/>
    </location>
</feature>
<keyword evidence="3" id="KW-1003">Cell membrane</keyword>
<comment type="subcellular location">
    <subcellularLocation>
        <location evidence="1">Cell membrane</location>
        <topology evidence="1">Multi-pass membrane protein</topology>
    </subcellularLocation>
</comment>
<feature type="transmembrane region" description="Helical" evidence="7">
    <location>
        <begin position="90"/>
        <end position="113"/>
    </location>
</feature>
<dbReference type="Gene3D" id="1.20.1250.20">
    <property type="entry name" value="MFS general substrate transporter like domains"/>
    <property type="match status" value="1"/>
</dbReference>
<feature type="transmembrane region" description="Helical" evidence="7">
    <location>
        <begin position="197"/>
        <end position="223"/>
    </location>
</feature>
<name>A0A089HH74_PAEDU</name>
<feature type="domain" description="Major facilitator superfamily (MFS) profile" evidence="8">
    <location>
        <begin position="1"/>
        <end position="377"/>
    </location>
</feature>
<evidence type="ECO:0000256" key="6">
    <source>
        <dbReference type="ARBA" id="ARBA00023136"/>
    </source>
</evidence>
<dbReference type="PANTHER" id="PTHR23517:SF13">
    <property type="entry name" value="MAJOR FACILITATOR SUPERFAMILY MFS_1"/>
    <property type="match status" value="1"/>
</dbReference>
<keyword evidence="4 7" id="KW-0812">Transmembrane</keyword>
<sequence length="388" mass="41739">MKRMLWTILIMAIGATLSSPLYPLYQERFHLSSLGITLLFAVYAAFLLPALLIAGPIANVWGLKKVTMTGVVASMVSAFLFMANNQAWTLYLARICEGVGFGTFMGTATTLLLQQTPQAKAVKALSLSSMAVMLGFGLGPAISGLLIQYVHFQPLRLPYMLLLVLLISAAVALWSIPDNHSKKNKTSSMKISIPKSIRPVFWSFIALSGFIVFSLNGIVLSLIPSFAKNIIHTSNLSVSGLLILLLLGGGGLAQRISWPGELVTRLRLGILFLLMGAWLMIISGETANLGFLWTGIFIQAIGGGWAFQASLQMAGTVPKPEDRAGVISTYYSASYSGFIIPIVGVGSLSLSFGLFHSLIILNVIATIIVIFLVGYSFKCRGLLGEAEL</sequence>
<proteinExistence type="predicted"/>
<dbReference type="eggNOG" id="COG2814">
    <property type="taxonomic scope" value="Bacteria"/>
</dbReference>
<dbReference type="OrthoDB" id="2929040at2"/>
<dbReference type="EMBL" id="CP009288">
    <property type="protein sequence ID" value="AIQ11306.1"/>
    <property type="molecule type" value="Genomic_DNA"/>
</dbReference>
<feature type="transmembrane region" description="Helical" evidence="7">
    <location>
        <begin position="235"/>
        <end position="254"/>
    </location>
</feature>
<organism evidence="9 10">
    <name type="scientific">Paenibacillus durus</name>
    <name type="common">Paenibacillus azotofixans</name>
    <dbReference type="NCBI Taxonomy" id="44251"/>
    <lineage>
        <taxon>Bacteria</taxon>
        <taxon>Bacillati</taxon>
        <taxon>Bacillota</taxon>
        <taxon>Bacilli</taxon>
        <taxon>Bacillales</taxon>
        <taxon>Paenibacillaceae</taxon>
        <taxon>Paenibacillus</taxon>
    </lineage>
</organism>
<evidence type="ECO:0000256" key="2">
    <source>
        <dbReference type="ARBA" id="ARBA00022448"/>
    </source>
</evidence>
<evidence type="ECO:0000313" key="9">
    <source>
        <dbReference type="EMBL" id="AIQ11306.1"/>
    </source>
</evidence>
<feature type="transmembrane region" description="Helical" evidence="7">
    <location>
        <begin position="328"/>
        <end position="348"/>
    </location>
</feature>
<dbReference type="PANTHER" id="PTHR23517">
    <property type="entry name" value="RESISTANCE PROTEIN MDTM, PUTATIVE-RELATED-RELATED"/>
    <property type="match status" value="1"/>
</dbReference>
<evidence type="ECO:0000256" key="7">
    <source>
        <dbReference type="SAM" id="Phobius"/>
    </source>
</evidence>
<dbReference type="InterPro" id="IPR020846">
    <property type="entry name" value="MFS_dom"/>
</dbReference>
<accession>A0A089HH74</accession>
<keyword evidence="2" id="KW-0813">Transport</keyword>
<dbReference type="KEGG" id="pdu:PDUR_04340"/>
<dbReference type="GO" id="GO:0022857">
    <property type="term" value="F:transmembrane transporter activity"/>
    <property type="evidence" value="ECO:0007669"/>
    <property type="project" value="InterPro"/>
</dbReference>
<dbReference type="InterPro" id="IPR050171">
    <property type="entry name" value="MFS_Transporters"/>
</dbReference>
<dbReference type="SUPFAM" id="SSF103473">
    <property type="entry name" value="MFS general substrate transporter"/>
    <property type="match status" value="1"/>
</dbReference>
<feature type="transmembrane region" description="Helical" evidence="7">
    <location>
        <begin position="125"/>
        <end position="151"/>
    </location>
</feature>
<gene>
    <name evidence="9" type="ORF">PDUR_04340</name>
</gene>
<feature type="transmembrane region" description="Helical" evidence="7">
    <location>
        <begin position="354"/>
        <end position="375"/>
    </location>
</feature>
<dbReference type="InterPro" id="IPR011701">
    <property type="entry name" value="MFS"/>
</dbReference>
<reference evidence="9 10" key="1">
    <citation type="submission" date="2014-08" db="EMBL/GenBank/DDBJ databases">
        <title>Comparative genomics of the Paenibacillus odorifer group.</title>
        <authorList>
            <person name="den Bakker H.C."/>
            <person name="Tsai Y.-C."/>
            <person name="Martin N."/>
            <person name="Korlach J."/>
            <person name="Wiedmann M."/>
        </authorList>
    </citation>
    <scope>NUCLEOTIDE SEQUENCE [LARGE SCALE GENOMIC DNA]</scope>
    <source>
        <strain evidence="9 10">DSM 1735</strain>
    </source>
</reference>
<protein>
    <submittedName>
        <fullName evidence="9">MFS transporter</fullName>
    </submittedName>
</protein>
<feature type="transmembrane region" description="Helical" evidence="7">
    <location>
        <begin position="290"/>
        <end position="307"/>
    </location>
</feature>
<keyword evidence="5 7" id="KW-1133">Transmembrane helix</keyword>
<evidence type="ECO:0000256" key="3">
    <source>
        <dbReference type="ARBA" id="ARBA00022475"/>
    </source>
</evidence>
<dbReference type="PROSITE" id="PS50850">
    <property type="entry name" value="MFS"/>
    <property type="match status" value="1"/>
</dbReference>